<dbReference type="Proteomes" id="UP000254869">
    <property type="component" value="Unassembled WGS sequence"/>
</dbReference>
<organism evidence="1 2">
    <name type="scientific">Nocardia pseudobrasiliensis</name>
    <dbReference type="NCBI Taxonomy" id="45979"/>
    <lineage>
        <taxon>Bacteria</taxon>
        <taxon>Bacillati</taxon>
        <taxon>Actinomycetota</taxon>
        <taxon>Actinomycetes</taxon>
        <taxon>Mycobacteriales</taxon>
        <taxon>Nocardiaceae</taxon>
        <taxon>Nocardia</taxon>
    </lineage>
</organism>
<accession>A0A370IC51</accession>
<comment type="caution">
    <text evidence="1">The sequence shown here is derived from an EMBL/GenBank/DDBJ whole genome shotgun (WGS) entry which is preliminary data.</text>
</comment>
<proteinExistence type="predicted"/>
<name>A0A370IC51_9NOCA</name>
<dbReference type="RefSeq" id="WP_245997218.1">
    <property type="nucleotide sequence ID" value="NZ_QQBC01000002.1"/>
</dbReference>
<reference evidence="1 2" key="1">
    <citation type="submission" date="2018-07" db="EMBL/GenBank/DDBJ databases">
        <title>Genomic Encyclopedia of Type Strains, Phase IV (KMG-IV): sequencing the most valuable type-strain genomes for metagenomic binning, comparative biology and taxonomic classification.</title>
        <authorList>
            <person name="Goeker M."/>
        </authorList>
    </citation>
    <scope>NUCLEOTIDE SEQUENCE [LARGE SCALE GENOMIC DNA]</scope>
    <source>
        <strain evidence="1 2">DSM 44290</strain>
    </source>
</reference>
<evidence type="ECO:0000313" key="1">
    <source>
        <dbReference type="EMBL" id="RDI68309.1"/>
    </source>
</evidence>
<dbReference type="Gene3D" id="2.30.110.10">
    <property type="entry name" value="Electron Transport, Fmn-binding Protein, Chain A"/>
    <property type="match status" value="1"/>
</dbReference>
<gene>
    <name evidence="1" type="ORF">DFR76_102710</name>
</gene>
<dbReference type="AlphaFoldDB" id="A0A370IC51"/>
<evidence type="ECO:0000313" key="2">
    <source>
        <dbReference type="Proteomes" id="UP000254869"/>
    </source>
</evidence>
<dbReference type="EMBL" id="QQBC01000002">
    <property type="protein sequence ID" value="RDI68309.1"/>
    <property type="molecule type" value="Genomic_DNA"/>
</dbReference>
<dbReference type="InterPro" id="IPR012349">
    <property type="entry name" value="Split_barrel_FMN-bd"/>
</dbReference>
<protein>
    <recommendedName>
        <fullName evidence="3">Deazaflavin-dependent oxidoreductase (Nitroreductase family)</fullName>
    </recommendedName>
</protein>
<sequence>MREIASGRLHEWYHAYLRRLYRTGHPNRFARLQNRVSAFLFALGIAPRRVTALGIRGRRSGRMVWFPMVLTEVDGHRYIVSMLGRNTNWVRNLDAARGQALLRHGHTESVRLIEVDPALRAPVLWHYLRVAPGARPHFPIPPDAAPAEFERIAPDYPVFRIDTVR</sequence>
<keyword evidence="2" id="KW-1185">Reference proteome</keyword>
<evidence type="ECO:0008006" key="3">
    <source>
        <dbReference type="Google" id="ProtNLM"/>
    </source>
</evidence>